<dbReference type="AlphaFoldDB" id="A0A844ZNE1"/>
<dbReference type="Proteomes" id="UP000435243">
    <property type="component" value="Unassembled WGS sequence"/>
</dbReference>
<dbReference type="OrthoDB" id="9807744at2"/>
<comment type="caution">
    <text evidence="3">The sequence shown here is derived from an EMBL/GenBank/DDBJ whole genome shotgun (WGS) entry which is preliminary data.</text>
</comment>
<sequence length="427" mass="47233">MVAQQQDSPVEQVTVAPVQAGARIASLDLIRGIAVLGILLANITGFAHVDIAYYWPPALPGGGDTADRLIWLAQYVLVDGKFRGLFSILFGAGMVLFIERIPDYQTAALLQMRRLFWLILFGLAHFYLLFKGDILFSYGCAGMFALYAVPLKARTQLTIGIIWAMLGALWQGIAYLPAVLTVLGGADANPTAISLYQQFWQGQLADAARSGQLMAGDSYLAILRYRLTQESGDLWSYFSFGFVETIPLMMIGMGLFRSGVFHSGEGKPHWRGPALAALVLGLALNLAAGLFVYSRDFTPFITQMAFFGFSGFANVPLLVGGTCLLAQWAARTRDGAGDSWLVLRLSDAGRMAFSNYIGTSLVMVLIFQGWAGDRFGTMHRAELLVVVTLGWAMMIAFSRVWLARFRRGPLEWLWRCLTYWRIFPNRI</sequence>
<evidence type="ECO:0000259" key="2">
    <source>
        <dbReference type="Pfam" id="PF04235"/>
    </source>
</evidence>
<feature type="transmembrane region" description="Helical" evidence="1">
    <location>
        <begin position="160"/>
        <end position="180"/>
    </location>
</feature>
<dbReference type="RefSeq" id="WP_160591339.1">
    <property type="nucleotide sequence ID" value="NZ_BAAAFP010000003.1"/>
</dbReference>
<gene>
    <name evidence="3" type="ORF">GRI32_08825</name>
</gene>
<feature type="transmembrane region" description="Helical" evidence="1">
    <location>
        <begin position="114"/>
        <end position="130"/>
    </location>
</feature>
<proteinExistence type="predicted"/>
<evidence type="ECO:0000313" key="3">
    <source>
        <dbReference type="EMBL" id="MXO88842.1"/>
    </source>
</evidence>
<accession>A0A844ZNE1</accession>
<reference evidence="3 4" key="1">
    <citation type="submission" date="2019-12" db="EMBL/GenBank/DDBJ databases">
        <title>Genomic-based taxomic classification of the family Erythrobacteraceae.</title>
        <authorList>
            <person name="Xu L."/>
        </authorList>
    </citation>
    <scope>NUCLEOTIDE SEQUENCE [LARGE SCALE GENOMIC DNA]</scope>
    <source>
        <strain evidence="3 4">JCM 16339</strain>
    </source>
</reference>
<feature type="domain" description="DUF418" evidence="2">
    <location>
        <begin position="255"/>
        <end position="421"/>
    </location>
</feature>
<dbReference type="PANTHER" id="PTHR30590">
    <property type="entry name" value="INNER MEMBRANE PROTEIN"/>
    <property type="match status" value="1"/>
</dbReference>
<dbReference type="InterPro" id="IPR052529">
    <property type="entry name" value="Bact_Transport_Assoc"/>
</dbReference>
<keyword evidence="1" id="KW-0812">Transmembrane</keyword>
<keyword evidence="4" id="KW-1185">Reference proteome</keyword>
<dbReference type="PANTHER" id="PTHR30590:SF2">
    <property type="entry name" value="INNER MEMBRANE PROTEIN"/>
    <property type="match status" value="1"/>
</dbReference>
<dbReference type="Pfam" id="PF04235">
    <property type="entry name" value="DUF418"/>
    <property type="match status" value="1"/>
</dbReference>
<evidence type="ECO:0000313" key="4">
    <source>
        <dbReference type="Proteomes" id="UP000435243"/>
    </source>
</evidence>
<keyword evidence="1" id="KW-1133">Transmembrane helix</keyword>
<feature type="transmembrane region" description="Helical" evidence="1">
    <location>
        <begin position="305"/>
        <end position="330"/>
    </location>
</feature>
<feature type="transmembrane region" description="Helical" evidence="1">
    <location>
        <begin position="33"/>
        <end position="55"/>
    </location>
</feature>
<feature type="transmembrane region" description="Helical" evidence="1">
    <location>
        <begin position="274"/>
        <end position="293"/>
    </location>
</feature>
<organism evidence="3 4">
    <name type="scientific">Alteraurantiacibacter aestuarii</name>
    <dbReference type="NCBI Taxonomy" id="650004"/>
    <lineage>
        <taxon>Bacteria</taxon>
        <taxon>Pseudomonadati</taxon>
        <taxon>Pseudomonadota</taxon>
        <taxon>Alphaproteobacteria</taxon>
        <taxon>Sphingomonadales</taxon>
        <taxon>Erythrobacteraceae</taxon>
        <taxon>Alteraurantiacibacter</taxon>
    </lineage>
</organism>
<feature type="transmembrane region" description="Helical" evidence="1">
    <location>
        <begin position="351"/>
        <end position="371"/>
    </location>
</feature>
<protein>
    <submittedName>
        <fullName evidence="3">DUF418 domain-containing protein</fullName>
    </submittedName>
</protein>
<feature type="transmembrane region" description="Helical" evidence="1">
    <location>
        <begin position="234"/>
        <end position="253"/>
    </location>
</feature>
<name>A0A844ZNE1_9SPHN</name>
<feature type="transmembrane region" description="Helical" evidence="1">
    <location>
        <begin position="82"/>
        <end position="102"/>
    </location>
</feature>
<feature type="transmembrane region" description="Helical" evidence="1">
    <location>
        <begin position="383"/>
        <end position="402"/>
    </location>
</feature>
<keyword evidence="1" id="KW-0472">Membrane</keyword>
<dbReference type="EMBL" id="WTYY01000004">
    <property type="protein sequence ID" value="MXO88842.1"/>
    <property type="molecule type" value="Genomic_DNA"/>
</dbReference>
<evidence type="ECO:0000256" key="1">
    <source>
        <dbReference type="SAM" id="Phobius"/>
    </source>
</evidence>
<dbReference type="InterPro" id="IPR007349">
    <property type="entry name" value="DUF418"/>
</dbReference>